<dbReference type="OrthoDB" id="2481354at2"/>
<feature type="domain" description="Atrophied bacterial Ig" evidence="2">
    <location>
        <begin position="6"/>
        <end position="60"/>
    </location>
</feature>
<feature type="domain" description="Atrophied bacterial Ig" evidence="2">
    <location>
        <begin position="229"/>
        <end position="316"/>
    </location>
</feature>
<dbReference type="InterPro" id="IPR046780">
    <property type="entry name" value="aBig_2"/>
</dbReference>
<dbReference type="Pfam" id="PF20578">
    <property type="entry name" value="aBig_2"/>
    <property type="match status" value="3"/>
</dbReference>
<proteinExistence type="predicted"/>
<feature type="compositionally biased region" description="Basic and acidic residues" evidence="1">
    <location>
        <begin position="409"/>
        <end position="419"/>
    </location>
</feature>
<comment type="caution">
    <text evidence="3">The sequence shown here is derived from an EMBL/GenBank/DDBJ whole genome shotgun (WGS) entry which is preliminary data.</text>
</comment>
<feature type="region of interest" description="Disordered" evidence="1">
    <location>
        <begin position="407"/>
        <end position="426"/>
    </location>
</feature>
<evidence type="ECO:0000256" key="1">
    <source>
        <dbReference type="SAM" id="MobiDB-lite"/>
    </source>
</evidence>
<gene>
    <name evidence="3" type="ORF">C7459_11244</name>
</gene>
<feature type="domain" description="Atrophied bacterial Ig" evidence="2">
    <location>
        <begin position="161"/>
        <end position="219"/>
    </location>
</feature>
<dbReference type="AlphaFoldDB" id="A0A316D6C8"/>
<evidence type="ECO:0000259" key="2">
    <source>
        <dbReference type="Pfam" id="PF20578"/>
    </source>
</evidence>
<dbReference type="EMBL" id="QGGL01000012">
    <property type="protein sequence ID" value="PWK10223.1"/>
    <property type="molecule type" value="Genomic_DNA"/>
</dbReference>
<accession>A0A316D6C8</accession>
<sequence length="426" mass="46172">MPYAGSVTWTTNHPEILKLNGNYSATVTRPAAGSPDVKVTLTATLTDGRTKTFEVTVIAQELPIPVQTVNKATTAVEMRNALVDTALGLNLVGFNGLSDQEKTDATVTLLKFRPATGFVSTQEIQSFLTKCVNYIQSINSINLSYGGDLTQVMSLDISSFTQRGTGFVQWSSDHPEIFDTSERVLHRPAFDQSPATIQLTATLDFGFTTYAKTYELTILPLEATDQQAVATTSSKLELLYATGDSEQQVKQNLTLPTQGLYGSTVTWSSSNADVISTDGMVHRQHPTIGDQTITLTAHVTRNSVSVDRAFTLTVKALEYTPLDEAWITVVNNKKQAQDSVTVQNTQAGDLINVYATDGATLLAQVTSTGSITTISLAELGHKGGTIYVSNTRAGYVEHSVAKRFPADNGKYHEQKADDKQDIDDNN</sequence>
<protein>
    <recommendedName>
        <fullName evidence="2">Atrophied bacterial Ig domain-containing protein</fullName>
    </recommendedName>
</protein>
<name>A0A316D6C8_9BACL</name>
<dbReference type="Proteomes" id="UP000245634">
    <property type="component" value="Unassembled WGS sequence"/>
</dbReference>
<evidence type="ECO:0000313" key="3">
    <source>
        <dbReference type="EMBL" id="PWK10223.1"/>
    </source>
</evidence>
<organism evidence="3 4">
    <name type="scientific">Tumebacillus permanentifrigoris</name>
    <dbReference type="NCBI Taxonomy" id="378543"/>
    <lineage>
        <taxon>Bacteria</taxon>
        <taxon>Bacillati</taxon>
        <taxon>Bacillota</taxon>
        <taxon>Bacilli</taxon>
        <taxon>Bacillales</taxon>
        <taxon>Alicyclobacillaceae</taxon>
        <taxon>Tumebacillus</taxon>
    </lineage>
</organism>
<dbReference type="RefSeq" id="WP_109689959.1">
    <property type="nucleotide sequence ID" value="NZ_QGGL01000012.1"/>
</dbReference>
<keyword evidence="4" id="KW-1185">Reference proteome</keyword>
<reference evidence="3 4" key="1">
    <citation type="submission" date="2018-05" db="EMBL/GenBank/DDBJ databases">
        <title>Genomic Encyclopedia of Type Strains, Phase IV (KMG-IV): sequencing the most valuable type-strain genomes for metagenomic binning, comparative biology and taxonomic classification.</title>
        <authorList>
            <person name="Goeker M."/>
        </authorList>
    </citation>
    <scope>NUCLEOTIDE SEQUENCE [LARGE SCALE GENOMIC DNA]</scope>
    <source>
        <strain evidence="3 4">DSM 18773</strain>
    </source>
</reference>
<evidence type="ECO:0000313" key="4">
    <source>
        <dbReference type="Proteomes" id="UP000245634"/>
    </source>
</evidence>